<reference evidence="3" key="1">
    <citation type="submission" date="2021-06" db="EMBL/GenBank/DDBJ databases">
        <title>Complete genome sequence of Nocardioides sp. G188.</title>
        <authorList>
            <person name="Im W.-T."/>
        </authorList>
    </citation>
    <scope>NUCLEOTIDE SEQUENCE</scope>
    <source>
        <strain evidence="3">G188</strain>
    </source>
</reference>
<dbReference type="Pfam" id="PF17676">
    <property type="entry name" value="Peptidase_S66C"/>
    <property type="match status" value="1"/>
</dbReference>
<organism evidence="3 4">
    <name type="scientific">Nocardioides panacis</name>
    <dbReference type="NCBI Taxonomy" id="2849501"/>
    <lineage>
        <taxon>Bacteria</taxon>
        <taxon>Bacillati</taxon>
        <taxon>Actinomycetota</taxon>
        <taxon>Actinomycetes</taxon>
        <taxon>Propionibacteriales</taxon>
        <taxon>Nocardioidaceae</taxon>
        <taxon>Nocardioides</taxon>
    </lineage>
</organism>
<accession>A0A975T363</accession>
<gene>
    <name evidence="3" type="ORF">KRR39_23255</name>
</gene>
<proteinExistence type="predicted"/>
<feature type="domain" description="LD-carboxypeptidase C-terminal" evidence="2">
    <location>
        <begin position="177"/>
        <end position="286"/>
    </location>
</feature>
<dbReference type="PANTHER" id="PTHR30237">
    <property type="entry name" value="MURAMOYLTETRAPEPTIDE CARBOXYPEPTIDASE"/>
    <property type="match status" value="1"/>
</dbReference>
<dbReference type="Pfam" id="PF02016">
    <property type="entry name" value="Peptidase_S66"/>
    <property type="match status" value="1"/>
</dbReference>
<dbReference type="Proteomes" id="UP000683575">
    <property type="component" value="Chromosome"/>
</dbReference>
<dbReference type="InterPro" id="IPR003507">
    <property type="entry name" value="S66_fam"/>
</dbReference>
<evidence type="ECO:0000259" key="1">
    <source>
        <dbReference type="Pfam" id="PF02016"/>
    </source>
</evidence>
<name>A0A975T363_9ACTN</name>
<protein>
    <submittedName>
        <fullName evidence="3">LD-carboxypeptidase</fullName>
    </submittedName>
</protein>
<evidence type="ECO:0000313" key="4">
    <source>
        <dbReference type="Proteomes" id="UP000683575"/>
    </source>
</evidence>
<dbReference type="InterPro" id="IPR040449">
    <property type="entry name" value="Peptidase_S66_N"/>
</dbReference>
<dbReference type="AlphaFoldDB" id="A0A975T363"/>
<feature type="domain" description="LD-carboxypeptidase N-terminal" evidence="1">
    <location>
        <begin position="13"/>
        <end position="133"/>
    </location>
</feature>
<dbReference type="EMBL" id="CP077062">
    <property type="protein sequence ID" value="QWZ10754.1"/>
    <property type="molecule type" value="Genomic_DNA"/>
</dbReference>
<evidence type="ECO:0000259" key="2">
    <source>
        <dbReference type="Pfam" id="PF17676"/>
    </source>
</evidence>
<dbReference type="CDD" id="cd07025">
    <property type="entry name" value="Peptidase_S66"/>
    <property type="match status" value="1"/>
</dbReference>
<keyword evidence="4" id="KW-1185">Reference proteome</keyword>
<evidence type="ECO:0000313" key="3">
    <source>
        <dbReference type="EMBL" id="QWZ10754.1"/>
    </source>
</evidence>
<sequence>MIRAARLRPGDRVAVVAPAGPVEPARLDAGLEVLRSWGLDVQVGAHARDTDERFGYLASDDAARAEDFMRAWCDPAVQAVFCARGGYGVQRMVDLLDWESLAAAGPKALVGFSDVTALHQAFGARLGLSTIHGPVVTSLGAGDDVSKEHLRALLFEPVPGTSLTPGGALALVPGRAEGVLVGGNLALLSSEVGTRNSLRAAESIAVLEEIGEEVYRVDRMLTQLLRTGWFDEVRGIVLGAFTDCASPEALQELVGDRLAPLGVPLLWGAPIGHEPRNLAFAFGVPAILDATAGSLVMREAALL</sequence>
<dbReference type="InterPro" id="IPR040921">
    <property type="entry name" value="Peptidase_S66C"/>
</dbReference>
<dbReference type="PIRSF" id="PIRSF028757">
    <property type="entry name" value="LD-carboxypeptidase"/>
    <property type="match status" value="1"/>
</dbReference>
<dbReference type="KEGG" id="nps:KRR39_23255"/>
<dbReference type="PANTHER" id="PTHR30237:SF2">
    <property type="entry name" value="MUREIN TETRAPEPTIDE CARBOXYPEPTIDASE"/>
    <property type="match status" value="1"/>
</dbReference>